<dbReference type="AlphaFoldDB" id="A0AA39HGA4"/>
<keyword evidence="4" id="KW-1185">Reference proteome</keyword>
<dbReference type="GO" id="GO:0005739">
    <property type="term" value="C:mitochondrion"/>
    <property type="evidence" value="ECO:0007669"/>
    <property type="project" value="TreeGrafter"/>
</dbReference>
<feature type="coiled-coil region" evidence="1">
    <location>
        <begin position="145"/>
        <end position="244"/>
    </location>
</feature>
<accession>A0AA39HGA4</accession>
<evidence type="ECO:0000256" key="2">
    <source>
        <dbReference type="SAM" id="MobiDB-lite"/>
    </source>
</evidence>
<dbReference type="InterPro" id="IPR033371">
    <property type="entry name" value="ARGLU1"/>
</dbReference>
<sequence length="263" mass="29627">MFHVCVVRVAAAARVPFALALFFLRLFRLWGATPEVDLGAEAATVDAVHAPDHHIPGGITDAVAIDLVRKATAAGDATARRPPPPPAEVEPSTSTLLVSVDIPPEIRPELHAKDKTSVEQLSQAAKDWLENRVTEMVSVQQGDFNGLLEERVEKARAEMEIHLRQQIEQEMRHEVDEYRKREEESKKRCEVLEAELRAKIKDLEESEMKMKEERLHMLEVKTKLEAERQQLQKERQVLTKADQSAILNKGGGLRAPIKLKFGK</sequence>
<comment type="caution">
    <text evidence="3">The sequence shown here is derived from an EMBL/GenBank/DDBJ whole genome shotgun (WGS) entry which is preliminary data.</text>
</comment>
<evidence type="ECO:0000256" key="1">
    <source>
        <dbReference type="SAM" id="Coils"/>
    </source>
</evidence>
<evidence type="ECO:0000313" key="4">
    <source>
        <dbReference type="Proteomes" id="UP001175271"/>
    </source>
</evidence>
<evidence type="ECO:0000313" key="3">
    <source>
        <dbReference type="EMBL" id="KAK0404037.1"/>
    </source>
</evidence>
<reference evidence="3" key="1">
    <citation type="submission" date="2023-06" db="EMBL/GenBank/DDBJ databases">
        <title>Genomic analysis of the entomopathogenic nematode Steinernema hermaphroditum.</title>
        <authorList>
            <person name="Schwarz E.M."/>
            <person name="Heppert J.K."/>
            <person name="Baniya A."/>
            <person name="Schwartz H.T."/>
            <person name="Tan C.-H."/>
            <person name="Antoshechkin I."/>
            <person name="Sternberg P.W."/>
            <person name="Goodrich-Blair H."/>
            <person name="Dillman A.R."/>
        </authorList>
    </citation>
    <scope>NUCLEOTIDE SEQUENCE</scope>
    <source>
        <strain evidence="3">PS9179</strain>
        <tissue evidence="3">Whole animal</tissue>
    </source>
</reference>
<dbReference type="PANTHER" id="PTHR31711">
    <property type="entry name" value="ARGININE AND GLUTAMATE-RICH PROTEIN 1"/>
    <property type="match status" value="1"/>
</dbReference>
<dbReference type="Proteomes" id="UP001175271">
    <property type="component" value="Unassembled WGS sequence"/>
</dbReference>
<name>A0AA39HGA4_9BILA</name>
<protein>
    <submittedName>
        <fullName evidence="3">Uncharacterized protein</fullName>
    </submittedName>
</protein>
<gene>
    <name evidence="3" type="ORF">QR680_017254</name>
</gene>
<dbReference type="PANTHER" id="PTHR31711:SF1">
    <property type="entry name" value="ARGININE AND GLUTAMATE-RICH PROTEIN 1"/>
    <property type="match status" value="1"/>
</dbReference>
<organism evidence="3 4">
    <name type="scientific">Steinernema hermaphroditum</name>
    <dbReference type="NCBI Taxonomy" id="289476"/>
    <lineage>
        <taxon>Eukaryota</taxon>
        <taxon>Metazoa</taxon>
        <taxon>Ecdysozoa</taxon>
        <taxon>Nematoda</taxon>
        <taxon>Chromadorea</taxon>
        <taxon>Rhabditida</taxon>
        <taxon>Tylenchina</taxon>
        <taxon>Panagrolaimomorpha</taxon>
        <taxon>Strongyloidoidea</taxon>
        <taxon>Steinernematidae</taxon>
        <taxon>Steinernema</taxon>
    </lineage>
</organism>
<proteinExistence type="predicted"/>
<dbReference type="EMBL" id="JAUCMV010000004">
    <property type="protein sequence ID" value="KAK0404037.1"/>
    <property type="molecule type" value="Genomic_DNA"/>
</dbReference>
<dbReference type="Pfam" id="PF15346">
    <property type="entry name" value="ARGLU"/>
    <property type="match status" value="1"/>
</dbReference>
<feature type="region of interest" description="Disordered" evidence="2">
    <location>
        <begin position="74"/>
        <end position="94"/>
    </location>
</feature>
<dbReference type="GO" id="GO:0005654">
    <property type="term" value="C:nucleoplasm"/>
    <property type="evidence" value="ECO:0007669"/>
    <property type="project" value="TreeGrafter"/>
</dbReference>
<dbReference type="GO" id="GO:0045296">
    <property type="term" value="F:cadherin binding"/>
    <property type="evidence" value="ECO:0007669"/>
    <property type="project" value="TreeGrafter"/>
</dbReference>
<keyword evidence="1" id="KW-0175">Coiled coil</keyword>